<name>A0AAY5F3T2_ELEEL</name>
<evidence type="ECO:0000256" key="8">
    <source>
        <dbReference type="ARBA" id="ARBA00023136"/>
    </source>
</evidence>
<dbReference type="InterPro" id="IPR005331">
    <property type="entry name" value="Sulfotransferase"/>
</dbReference>
<dbReference type="EC" id="2.8.2.-" evidence="11"/>
<evidence type="ECO:0000256" key="9">
    <source>
        <dbReference type="ARBA" id="ARBA00023180"/>
    </source>
</evidence>
<keyword evidence="6 11" id="KW-1133">Transmembrane helix</keyword>
<evidence type="ECO:0000256" key="1">
    <source>
        <dbReference type="ARBA" id="ARBA00004323"/>
    </source>
</evidence>
<dbReference type="GO" id="GO:0008146">
    <property type="term" value="F:sulfotransferase activity"/>
    <property type="evidence" value="ECO:0007669"/>
    <property type="project" value="InterPro"/>
</dbReference>
<gene>
    <name evidence="12" type="primary">CHST13</name>
</gene>
<evidence type="ECO:0000313" key="13">
    <source>
        <dbReference type="Proteomes" id="UP000314983"/>
    </source>
</evidence>
<evidence type="ECO:0000313" key="12">
    <source>
        <dbReference type="Ensembl" id="ENSEEEP00000063723.1"/>
    </source>
</evidence>
<organism evidence="12 13">
    <name type="scientific">Electrophorus electricus</name>
    <name type="common">Electric eel</name>
    <name type="synonym">Gymnotus electricus</name>
    <dbReference type="NCBI Taxonomy" id="8005"/>
    <lineage>
        <taxon>Eukaryota</taxon>
        <taxon>Metazoa</taxon>
        <taxon>Chordata</taxon>
        <taxon>Craniata</taxon>
        <taxon>Vertebrata</taxon>
        <taxon>Euteleostomi</taxon>
        <taxon>Actinopterygii</taxon>
        <taxon>Neopterygii</taxon>
        <taxon>Teleostei</taxon>
        <taxon>Ostariophysi</taxon>
        <taxon>Gymnotiformes</taxon>
        <taxon>Gymnotoidei</taxon>
        <taxon>Gymnotidae</taxon>
        <taxon>Electrophorus</taxon>
    </lineage>
</organism>
<evidence type="ECO:0000256" key="3">
    <source>
        <dbReference type="ARBA" id="ARBA00022679"/>
    </source>
</evidence>
<evidence type="ECO:0000256" key="5">
    <source>
        <dbReference type="ARBA" id="ARBA00022968"/>
    </source>
</evidence>
<keyword evidence="5 11" id="KW-0735">Signal-anchor</keyword>
<dbReference type="InterPro" id="IPR018011">
    <property type="entry name" value="Carb_sulfotrans_8-10"/>
</dbReference>
<keyword evidence="10 11" id="KW-0119">Carbohydrate metabolism</keyword>
<evidence type="ECO:0000256" key="7">
    <source>
        <dbReference type="ARBA" id="ARBA00023034"/>
    </source>
</evidence>
<dbReference type="GO" id="GO:0030166">
    <property type="term" value="P:proteoglycan biosynthetic process"/>
    <property type="evidence" value="ECO:0007669"/>
    <property type="project" value="TreeGrafter"/>
</dbReference>
<sequence>MRKTQIKRMVLAMCFGFFIMVIFYFQSNLEQVSGASSGKMSGHGKSVKSPLQTLNTTDTMESPLQLIHQARRELLEEACHSSTHKRRVLIPEDLKHLIVDDHHGLLYCYVPKVACTNWKRVLMVLTGTSKQRNPLLIPASEAHVPSNLRTLSEYSKAEINRRLRTYLKFLFVREPFERLVSAYRNKFTHNYNTAFHKRYGTKIIRRHRTRPRAKALERGDDVSFAEFVRYLVDPRTQREEPFNEHWERVDSLCHPCLIHYDVVGKYETLEDDSHYVLQLAGVDGEVAFPRPAKRTRTTGDMAAGFFKDISPAFQQNLYNLYRMDFLLFNYSLPSYLKLK</sequence>
<comment type="similarity">
    <text evidence="2 11">Belongs to the sulfotransferase 2 family.</text>
</comment>
<dbReference type="PANTHER" id="PTHR12137">
    <property type="entry name" value="CARBOHYDRATE SULFOTRANSFERASE"/>
    <property type="match status" value="1"/>
</dbReference>
<reference evidence="12" key="3">
    <citation type="submission" date="2025-09" db="UniProtKB">
        <authorList>
            <consortium name="Ensembl"/>
        </authorList>
    </citation>
    <scope>IDENTIFICATION</scope>
</reference>
<dbReference type="Pfam" id="PF03567">
    <property type="entry name" value="Sulfotransfer_2"/>
    <property type="match status" value="1"/>
</dbReference>
<keyword evidence="8 11" id="KW-0472">Membrane</keyword>
<keyword evidence="7 11" id="KW-0333">Golgi apparatus</keyword>
<reference evidence="12 13" key="1">
    <citation type="submission" date="2020-05" db="EMBL/GenBank/DDBJ databases">
        <title>Electrophorus electricus (electric eel) genome, fEleEle1, primary haplotype.</title>
        <authorList>
            <person name="Myers G."/>
            <person name="Meyer A."/>
            <person name="Fedrigo O."/>
            <person name="Formenti G."/>
            <person name="Rhie A."/>
            <person name="Tracey A."/>
            <person name="Sims Y."/>
            <person name="Jarvis E.D."/>
        </authorList>
    </citation>
    <scope>NUCLEOTIDE SEQUENCE [LARGE SCALE GENOMIC DNA]</scope>
</reference>
<dbReference type="PANTHER" id="PTHR12137:SF60">
    <property type="entry name" value="CARBOHYDRATE SULFOTRANSFERASE 13"/>
    <property type="match status" value="1"/>
</dbReference>
<keyword evidence="13" id="KW-1185">Reference proteome</keyword>
<keyword evidence="4 11" id="KW-0812">Transmembrane</keyword>
<proteinExistence type="inferred from homology"/>
<protein>
    <recommendedName>
        <fullName evidence="11">Carbohydrate sulfotransferase</fullName>
        <ecNumber evidence="11">2.8.2.-</ecNumber>
    </recommendedName>
</protein>
<evidence type="ECO:0000256" key="2">
    <source>
        <dbReference type="ARBA" id="ARBA00006339"/>
    </source>
</evidence>
<evidence type="ECO:0000256" key="10">
    <source>
        <dbReference type="ARBA" id="ARBA00023277"/>
    </source>
</evidence>
<dbReference type="Proteomes" id="UP000314983">
    <property type="component" value="Chromosome 3"/>
</dbReference>
<dbReference type="GeneTree" id="ENSGT00940000161154"/>
<evidence type="ECO:0000256" key="6">
    <source>
        <dbReference type="ARBA" id="ARBA00022989"/>
    </source>
</evidence>
<comment type="subcellular location">
    <subcellularLocation>
        <location evidence="1 11">Golgi apparatus membrane</location>
        <topology evidence="1 11">Single-pass type II membrane protein</topology>
    </subcellularLocation>
</comment>
<accession>A0AAY5F3T2</accession>
<evidence type="ECO:0000256" key="4">
    <source>
        <dbReference type="ARBA" id="ARBA00022692"/>
    </source>
</evidence>
<dbReference type="AlphaFoldDB" id="A0AAY5F3T2"/>
<keyword evidence="9 11" id="KW-0325">Glycoprotein</keyword>
<keyword evidence="3 11" id="KW-0808">Transferase</keyword>
<dbReference type="GO" id="GO:0000139">
    <property type="term" value="C:Golgi membrane"/>
    <property type="evidence" value="ECO:0007669"/>
    <property type="project" value="UniProtKB-SubCell"/>
</dbReference>
<feature type="transmembrane region" description="Helical" evidence="11">
    <location>
        <begin position="9"/>
        <end position="27"/>
    </location>
</feature>
<dbReference type="GO" id="GO:0016051">
    <property type="term" value="P:carbohydrate biosynthetic process"/>
    <property type="evidence" value="ECO:0007669"/>
    <property type="project" value="InterPro"/>
</dbReference>
<evidence type="ECO:0000256" key="11">
    <source>
        <dbReference type="RuleBase" id="RU364020"/>
    </source>
</evidence>
<dbReference type="Ensembl" id="ENSEEET00000060239.1">
    <property type="protein sequence ID" value="ENSEEEP00000063723.1"/>
    <property type="gene ID" value="ENSEEEG00000028900.1"/>
</dbReference>
<reference evidence="12" key="2">
    <citation type="submission" date="2025-08" db="UniProtKB">
        <authorList>
            <consortium name="Ensembl"/>
        </authorList>
    </citation>
    <scope>IDENTIFICATION</scope>
</reference>